<evidence type="ECO:0000256" key="2">
    <source>
        <dbReference type="SAM" id="Phobius"/>
    </source>
</evidence>
<dbReference type="eggNOG" id="arCOG07632">
    <property type="taxonomic scope" value="Archaea"/>
</dbReference>
<gene>
    <name evidence="4" type="ordered locus">MMP0181</name>
</gene>
<dbReference type="EnsemblBacteria" id="CAF29737">
    <property type="protein sequence ID" value="CAF29737"/>
    <property type="gene ID" value="MMP0181"/>
</dbReference>
<evidence type="ECO:0000256" key="1">
    <source>
        <dbReference type="ARBA" id="ARBA00022729"/>
    </source>
</evidence>
<accession>Q6M0T7</accession>
<feature type="domain" description="DUF4352" evidence="3">
    <location>
        <begin position="70"/>
        <end position="168"/>
    </location>
</feature>
<dbReference type="InterPro" id="IPR029050">
    <property type="entry name" value="Immunoprotect_excell_Ig-like"/>
</dbReference>
<dbReference type="InterPro" id="IPR029051">
    <property type="entry name" value="DUF4352"/>
</dbReference>
<sequence length="179" mass="19122">MGMGKTIIIVVAAIALIGLVMVGGCFSLAIIGAASDSGESSSSSSTSVSKIPSEYILMDYTGKTQSSIASSYGYNTMPDSGKVFLIVSVKLENHGYEEFYVNPTNFELVVDNVAYDPDTATYSLDGYIDSLTLKNGGKTSGVLAFQIPKDSSNSYSLEYNSISWTDYNILSSSDILNFQ</sequence>
<evidence type="ECO:0000313" key="5">
    <source>
        <dbReference type="Proteomes" id="UP000000590"/>
    </source>
</evidence>
<dbReference type="Gene3D" id="2.60.40.1240">
    <property type="match status" value="1"/>
</dbReference>
<keyword evidence="2" id="KW-0472">Membrane</keyword>
<dbReference type="KEGG" id="mmp:MMP0181"/>
<dbReference type="AlphaFoldDB" id="Q6M0T7"/>
<reference evidence="4 5" key="1">
    <citation type="journal article" date="2004" name="J. Bacteriol.">
        <title>Complete genome sequence of the genetically tractable hydrogenotrophic methanogen Methanococcus maripaludis.</title>
        <authorList>
            <person name="Hendrickson E.L."/>
            <person name="Kaul R."/>
            <person name="Zhou Y."/>
            <person name="Bovee D."/>
            <person name="Chapman P."/>
            <person name="Chung J."/>
            <person name="Conway de Macario E."/>
            <person name="Dodsworth J.A."/>
            <person name="Gillett W."/>
            <person name="Graham D.E."/>
            <person name="Hackett M."/>
            <person name="Haydock A.K."/>
            <person name="Kang A."/>
            <person name="Land M.L."/>
            <person name="Levy R."/>
            <person name="Lie T.J."/>
            <person name="Major T.A."/>
            <person name="Moore B.C."/>
            <person name="Porat I."/>
            <person name="Palmeiri A."/>
            <person name="Rouse G."/>
            <person name="Saenphimmachak C."/>
            <person name="Soll D."/>
            <person name="Van Dien S."/>
            <person name="Wang T."/>
            <person name="Whitman W.B."/>
            <person name="Xia Q."/>
            <person name="Zhang Y."/>
            <person name="Larimer F.W."/>
            <person name="Olson M.V."/>
            <person name="Leigh J.A."/>
        </authorList>
    </citation>
    <scope>NUCLEOTIDE SEQUENCE [LARGE SCALE GENOMIC DNA]</scope>
    <source>
        <strain evidence="5">S2 / LL</strain>
    </source>
</reference>
<name>Q6M0T7_METMP</name>
<protein>
    <recommendedName>
        <fullName evidence="3">DUF4352 domain-containing protein</fullName>
    </recommendedName>
</protein>
<keyword evidence="2" id="KW-1133">Transmembrane helix</keyword>
<feature type="transmembrane region" description="Helical" evidence="2">
    <location>
        <begin position="7"/>
        <end position="34"/>
    </location>
</feature>
<evidence type="ECO:0000259" key="3">
    <source>
        <dbReference type="Pfam" id="PF11611"/>
    </source>
</evidence>
<dbReference type="Pfam" id="PF11611">
    <property type="entry name" value="DUF4352"/>
    <property type="match status" value="1"/>
</dbReference>
<dbReference type="EMBL" id="BX950229">
    <property type="protein sequence ID" value="CAF29737.1"/>
    <property type="molecule type" value="Genomic_DNA"/>
</dbReference>
<keyword evidence="2" id="KW-0812">Transmembrane</keyword>
<dbReference type="STRING" id="267377.MMP0181"/>
<dbReference type="PROSITE" id="PS51257">
    <property type="entry name" value="PROKAR_LIPOPROTEIN"/>
    <property type="match status" value="1"/>
</dbReference>
<proteinExistence type="predicted"/>
<dbReference type="HOGENOM" id="CLU_1500298_0_0_2"/>
<organism evidence="5">
    <name type="scientific">Methanococcus maripaludis (strain DSM 14266 / JCM 13030 / NBRC 101832 / S2 / LL)</name>
    <dbReference type="NCBI Taxonomy" id="267377"/>
    <lineage>
        <taxon>Archaea</taxon>
        <taxon>Methanobacteriati</taxon>
        <taxon>Methanobacteriota</taxon>
        <taxon>Methanomada group</taxon>
        <taxon>Methanococci</taxon>
        <taxon>Methanococcales</taxon>
        <taxon>Methanococcaceae</taxon>
        <taxon>Methanococcus</taxon>
    </lineage>
</organism>
<evidence type="ECO:0000313" key="4">
    <source>
        <dbReference type="EMBL" id="CAF29737.1"/>
    </source>
</evidence>
<keyword evidence="1" id="KW-0732">Signal</keyword>
<keyword evidence="5" id="KW-1185">Reference proteome</keyword>
<dbReference type="PATRIC" id="fig|267377.15.peg.185"/>
<dbReference type="Proteomes" id="UP000000590">
    <property type="component" value="Chromosome"/>
</dbReference>